<keyword evidence="2" id="KW-0472">Membrane</keyword>
<feature type="compositionally biased region" description="Low complexity" evidence="1">
    <location>
        <begin position="298"/>
        <end position="309"/>
    </location>
</feature>
<feature type="domain" description="LppM" evidence="4">
    <location>
        <begin position="30"/>
        <end position="196"/>
    </location>
</feature>
<feature type="region of interest" description="Disordered" evidence="1">
    <location>
        <begin position="232"/>
        <end position="321"/>
    </location>
</feature>
<feature type="transmembrane region" description="Helical" evidence="2">
    <location>
        <begin position="205"/>
        <end position="227"/>
    </location>
</feature>
<dbReference type="PROSITE" id="PS51257">
    <property type="entry name" value="PROKAR_LIPOPROTEIN"/>
    <property type="match status" value="1"/>
</dbReference>
<organism evidence="5 6">
    <name type="scientific">Cellulomonas alba</name>
    <dbReference type="NCBI Taxonomy" id="3053467"/>
    <lineage>
        <taxon>Bacteria</taxon>
        <taxon>Bacillati</taxon>
        <taxon>Actinomycetota</taxon>
        <taxon>Actinomycetes</taxon>
        <taxon>Micrococcales</taxon>
        <taxon>Cellulomonadaceae</taxon>
        <taxon>Cellulomonas</taxon>
    </lineage>
</organism>
<dbReference type="Pfam" id="PF21946">
    <property type="entry name" value="LppM"/>
    <property type="match status" value="1"/>
</dbReference>
<gene>
    <name evidence="5" type="ORF">QRT04_10000</name>
</gene>
<evidence type="ECO:0000256" key="2">
    <source>
        <dbReference type="SAM" id="Phobius"/>
    </source>
</evidence>
<evidence type="ECO:0000313" key="5">
    <source>
        <dbReference type="EMBL" id="MDM7855263.1"/>
    </source>
</evidence>
<keyword evidence="2" id="KW-0812">Transmembrane</keyword>
<comment type="caution">
    <text evidence="5">The sequence shown here is derived from an EMBL/GenBank/DDBJ whole genome shotgun (WGS) entry which is preliminary data.</text>
</comment>
<evidence type="ECO:0000313" key="6">
    <source>
        <dbReference type="Proteomes" id="UP001529338"/>
    </source>
</evidence>
<dbReference type="Proteomes" id="UP001529338">
    <property type="component" value="Unassembled WGS sequence"/>
</dbReference>
<dbReference type="InterPro" id="IPR053807">
    <property type="entry name" value="LppM"/>
</dbReference>
<keyword evidence="2" id="KW-1133">Transmembrane helix</keyword>
<name>A0ABT7SGE5_9CELL</name>
<feature type="compositionally biased region" description="Low complexity" evidence="1">
    <location>
        <begin position="268"/>
        <end position="292"/>
    </location>
</feature>
<evidence type="ECO:0000256" key="1">
    <source>
        <dbReference type="SAM" id="MobiDB-lite"/>
    </source>
</evidence>
<reference evidence="5 6" key="1">
    <citation type="submission" date="2023-06" db="EMBL/GenBank/DDBJ databases">
        <title>Cellulomonas sp. MW4 Whole genome sequence.</title>
        <authorList>
            <person name="Park S."/>
        </authorList>
    </citation>
    <scope>NUCLEOTIDE SEQUENCE [LARGE SCALE GENOMIC DNA]</scope>
    <source>
        <strain evidence="5 6">MW4</strain>
    </source>
</reference>
<sequence>MRPTTTRLRRALAATAVTAVAMLTLSGCLKADITMTVNADETIDGSMTIGLSKALLESTGQSAADVFAQGFSEGDGPFDGVADQSSAPYDDGEYVGRTFTAHGMTLAQFNKQDDGDDSMALEHVGDTYVLTGLLDFASGAQDAGQSGTTLPAGMGSVHVAFTFPGKVLESNGKIDGNTVEWSGSATSKLELTATAEDHGAKPFPWLLAGIGGGVALLVVLAVVLLLVRRRHRRSHDEDPAALPPFDLGGGPSWGPPAPVGAPQGLGTQGQAPQGYGQPGYGQPAYGQPAFGQPGYGQQGQTPPGYGQVQAGPGPTGFGQQQ</sequence>
<protein>
    <recommendedName>
        <fullName evidence="4">LppM domain-containing protein</fullName>
    </recommendedName>
</protein>
<evidence type="ECO:0000256" key="3">
    <source>
        <dbReference type="SAM" id="SignalP"/>
    </source>
</evidence>
<accession>A0ABT7SGE5</accession>
<proteinExistence type="predicted"/>
<feature type="chain" id="PRO_5046627204" description="LppM domain-containing protein" evidence="3">
    <location>
        <begin position="32"/>
        <end position="321"/>
    </location>
</feature>
<feature type="signal peptide" evidence="3">
    <location>
        <begin position="1"/>
        <end position="31"/>
    </location>
</feature>
<evidence type="ECO:0000259" key="4">
    <source>
        <dbReference type="Pfam" id="PF21946"/>
    </source>
</evidence>
<dbReference type="EMBL" id="JAUCGQ010000001">
    <property type="protein sequence ID" value="MDM7855263.1"/>
    <property type="molecule type" value="Genomic_DNA"/>
</dbReference>
<dbReference type="RefSeq" id="WP_289455064.1">
    <property type="nucleotide sequence ID" value="NZ_JAUCGQ010000001.1"/>
</dbReference>
<keyword evidence="3" id="KW-0732">Signal</keyword>
<keyword evidence="6" id="KW-1185">Reference proteome</keyword>